<evidence type="ECO:0000313" key="10">
    <source>
        <dbReference type="Proteomes" id="UP000807342"/>
    </source>
</evidence>
<dbReference type="Proteomes" id="UP000807342">
    <property type="component" value="Unassembled WGS sequence"/>
</dbReference>
<organism evidence="9 10">
    <name type="scientific">Macrolepiota fuliginosa MF-IS2</name>
    <dbReference type="NCBI Taxonomy" id="1400762"/>
    <lineage>
        <taxon>Eukaryota</taxon>
        <taxon>Fungi</taxon>
        <taxon>Dikarya</taxon>
        <taxon>Basidiomycota</taxon>
        <taxon>Agaricomycotina</taxon>
        <taxon>Agaricomycetes</taxon>
        <taxon>Agaricomycetidae</taxon>
        <taxon>Agaricales</taxon>
        <taxon>Agaricineae</taxon>
        <taxon>Agaricaceae</taxon>
        <taxon>Macrolepiota</taxon>
    </lineage>
</organism>
<dbReference type="OrthoDB" id="332390at2759"/>
<accession>A0A9P6C8V8</accession>
<dbReference type="PANTHER" id="PTHR32075">
    <property type="entry name" value="ISWI CHROMATIN-REMODELING COMPLEX SUBUNIT YPL216W-RELATED"/>
    <property type="match status" value="1"/>
</dbReference>
<evidence type="ECO:0000256" key="1">
    <source>
        <dbReference type="ARBA" id="ARBA00004123"/>
    </source>
</evidence>
<evidence type="ECO:0000256" key="6">
    <source>
        <dbReference type="SAM" id="MobiDB-lite"/>
    </source>
</evidence>
<evidence type="ECO:0000256" key="3">
    <source>
        <dbReference type="ARBA" id="ARBA00023242"/>
    </source>
</evidence>
<dbReference type="Pfam" id="PF10537">
    <property type="entry name" value="WAC_Acf1_DNA_bd"/>
    <property type="match status" value="1"/>
</dbReference>
<name>A0A9P6C8V8_9AGAR</name>
<comment type="subcellular location">
    <subcellularLocation>
        <location evidence="1 4">Nucleus</location>
    </subcellularLocation>
</comment>
<dbReference type="PROSITE" id="PS50827">
    <property type="entry name" value="DDT"/>
    <property type="match status" value="1"/>
</dbReference>
<dbReference type="Pfam" id="PF02791">
    <property type="entry name" value="DDT"/>
    <property type="match status" value="1"/>
</dbReference>
<reference evidence="9" key="1">
    <citation type="submission" date="2020-11" db="EMBL/GenBank/DDBJ databases">
        <authorList>
            <consortium name="DOE Joint Genome Institute"/>
            <person name="Ahrendt S."/>
            <person name="Riley R."/>
            <person name="Andreopoulos W."/>
            <person name="Labutti K."/>
            <person name="Pangilinan J."/>
            <person name="Ruiz-Duenas F.J."/>
            <person name="Barrasa J.M."/>
            <person name="Sanchez-Garcia M."/>
            <person name="Camarero S."/>
            <person name="Miyauchi S."/>
            <person name="Serrano A."/>
            <person name="Linde D."/>
            <person name="Babiker R."/>
            <person name="Drula E."/>
            <person name="Ayuso-Fernandez I."/>
            <person name="Pacheco R."/>
            <person name="Padilla G."/>
            <person name="Ferreira P."/>
            <person name="Barriuso J."/>
            <person name="Kellner H."/>
            <person name="Castanera R."/>
            <person name="Alfaro M."/>
            <person name="Ramirez L."/>
            <person name="Pisabarro A.G."/>
            <person name="Kuo A."/>
            <person name="Tritt A."/>
            <person name="Lipzen A."/>
            <person name="He G."/>
            <person name="Yan M."/>
            <person name="Ng V."/>
            <person name="Cullen D."/>
            <person name="Martin F."/>
            <person name="Rosso M.-N."/>
            <person name="Henrissat B."/>
            <person name="Hibbett D."/>
            <person name="Martinez A.T."/>
            <person name="Grigoriev I.V."/>
        </authorList>
    </citation>
    <scope>NUCLEOTIDE SEQUENCE</scope>
    <source>
        <strain evidence="9">MF-IS2</strain>
    </source>
</reference>
<dbReference type="InterPro" id="IPR013136">
    <property type="entry name" value="WSTF_Acf1_Cbp146"/>
</dbReference>
<feature type="domain" description="WAC" evidence="8">
    <location>
        <begin position="28"/>
        <end position="137"/>
    </location>
</feature>
<feature type="region of interest" description="Disordered" evidence="6">
    <location>
        <begin position="156"/>
        <end position="185"/>
    </location>
</feature>
<evidence type="ECO:0000259" key="7">
    <source>
        <dbReference type="PROSITE" id="PS50827"/>
    </source>
</evidence>
<dbReference type="PANTHER" id="PTHR32075:SF6">
    <property type="entry name" value="ISWI CHROMATIN-REMODELING COMPLEX SUBUNIT YPL216W-RELATED"/>
    <property type="match status" value="1"/>
</dbReference>
<feature type="compositionally biased region" description="Basic and acidic residues" evidence="6">
    <location>
        <begin position="326"/>
        <end position="361"/>
    </location>
</feature>
<dbReference type="Pfam" id="PF15612">
    <property type="entry name" value="WHIM1"/>
    <property type="match status" value="1"/>
</dbReference>
<evidence type="ECO:0000256" key="2">
    <source>
        <dbReference type="ARBA" id="ARBA00023054"/>
    </source>
</evidence>
<proteinExistence type="predicted"/>
<comment type="caution">
    <text evidence="9">The sequence shown here is derived from an EMBL/GenBank/DDBJ whole genome shotgun (WGS) entry which is preliminary data.</text>
</comment>
<dbReference type="GO" id="GO:0000781">
    <property type="term" value="C:chromosome, telomeric region"/>
    <property type="evidence" value="ECO:0007669"/>
    <property type="project" value="GOC"/>
</dbReference>
<feature type="region of interest" description="Disordered" evidence="6">
    <location>
        <begin position="648"/>
        <end position="687"/>
    </location>
</feature>
<dbReference type="Pfam" id="PF15613">
    <property type="entry name" value="WSD"/>
    <property type="match status" value="1"/>
</dbReference>
<dbReference type="InterPro" id="IPR018501">
    <property type="entry name" value="DDT_dom"/>
</dbReference>
<feature type="region of interest" description="Disordered" evidence="6">
    <location>
        <begin position="306"/>
        <end position="366"/>
    </location>
</feature>
<feature type="region of interest" description="Disordered" evidence="6">
    <location>
        <begin position="555"/>
        <end position="577"/>
    </location>
</feature>
<dbReference type="InterPro" id="IPR028942">
    <property type="entry name" value="WHIM1_dom"/>
</dbReference>
<dbReference type="AlphaFoldDB" id="A0A9P6C8V8"/>
<evidence type="ECO:0000313" key="9">
    <source>
        <dbReference type="EMBL" id="KAF9452604.1"/>
    </source>
</evidence>
<feature type="compositionally biased region" description="Low complexity" evidence="6">
    <location>
        <begin position="555"/>
        <end position="567"/>
    </location>
</feature>
<feature type="compositionally biased region" description="Basic and acidic residues" evidence="6">
    <location>
        <begin position="306"/>
        <end position="315"/>
    </location>
</feature>
<dbReference type="InterPro" id="IPR028941">
    <property type="entry name" value="WHIM2_dom"/>
</dbReference>
<feature type="region of interest" description="Disordered" evidence="6">
    <location>
        <begin position="873"/>
        <end position="906"/>
    </location>
</feature>
<evidence type="ECO:0000256" key="5">
    <source>
        <dbReference type="SAM" id="Coils"/>
    </source>
</evidence>
<evidence type="ECO:0000259" key="8">
    <source>
        <dbReference type="PROSITE" id="PS51136"/>
    </source>
</evidence>
<keyword evidence="3 4" id="KW-0539">Nucleus</keyword>
<dbReference type="GO" id="GO:0031509">
    <property type="term" value="P:subtelomeric heterochromatin formation"/>
    <property type="evidence" value="ECO:0007669"/>
    <property type="project" value="TreeGrafter"/>
</dbReference>
<dbReference type="GO" id="GO:0000785">
    <property type="term" value="C:chromatin"/>
    <property type="evidence" value="ECO:0007669"/>
    <property type="project" value="UniProtKB-ARBA"/>
</dbReference>
<keyword evidence="2 5" id="KW-0175">Coiled coil</keyword>
<protein>
    <submittedName>
        <fullName evidence="9">Chromatin remodeling complex protein</fullName>
    </submittedName>
</protein>
<feature type="coiled-coil region" evidence="5">
    <location>
        <begin position="698"/>
        <end position="732"/>
    </location>
</feature>
<feature type="domain" description="DDT" evidence="7">
    <location>
        <begin position="406"/>
        <end position="469"/>
    </location>
</feature>
<dbReference type="GO" id="GO:0005634">
    <property type="term" value="C:nucleus"/>
    <property type="evidence" value="ECO:0007669"/>
    <property type="project" value="UniProtKB-SubCell"/>
</dbReference>
<gene>
    <name evidence="9" type="ORF">P691DRAFT_660330</name>
</gene>
<dbReference type="EMBL" id="MU151069">
    <property type="protein sequence ID" value="KAF9452604.1"/>
    <property type="molecule type" value="Genomic_DNA"/>
</dbReference>
<keyword evidence="10" id="KW-1185">Reference proteome</keyword>
<evidence type="ECO:0000256" key="4">
    <source>
        <dbReference type="PROSITE-ProRule" id="PRU00475"/>
    </source>
</evidence>
<sequence>MPTCRRKRVVLTEPSEDLARALESDPEREVFYLEETGEIFETYEAYVARMSFYRLKQFQCEVTGKSGLDYFQAVESERQEARTMHARFSEPLKYPVLRAVQWQVMGRLDHLVEAVFERFKDRYFKNEKVLVDIEGVKYYGIVGKVYPPRFSADQQARDAFKDSDTSDKTLDEEQPHLIGGDLSTPLQDANTKDNPELYYYWVHILELEKDKGEKAKATKAAEKDTKVIGSVMECQCSTLSRDRLSFSKSILRRFIRDCVDRDAAVASPWTVKPLIAKHYGVNSIMPEETRKGVEDIKKGEIDKRKKVWEDREGPPTKKQKKMTPAQEEKETMAAERKEREAHEKAEKERLAKEEAERVAAEKKKKKPVRYPTEDLDIRISEKDKKAGVCLRRPLAQRTGLPLNDTPNTFESLLLCWNFLNAFGEPLHIWLFTLDDLACALQHTIPDLPCPLLGEIHSNLVYNLRTVSFTRHSATLSLLKLKESLGPEHKTLGVTIDELTSAMADIGNNWERVPLRHAEGREGWEDALIGCLKDHANLENIPRLREILTQLFFAPSPNSPESSSSTTPQELTVASTPSERYYSLSPEDRITILSFLCNQAVSSKPVRAHMESCEEALTEYRKTKIDVNRLKKQHLQDMSVLAAEVDLTQNGTNGTEEDTQMNDISELSDGSGVDNSSAGKKKGKKQDMRIANAKARGVARAKQAQQKQALAEHRRLDEEVNKLERRLETIEREFRQHIGGVRAKPLGKDRFYNRIWWFDGLGSTSTNIPALGQYGTGRIFIQGPSEFDLEILKRREEDIDTRRLEEEGDEGMLGPADWAAYSTAEELEEYVAWLNTKGHRELALKTALTKWWVPITAGMKKRISDLNANLKLPDARRSSRNKTGPGHDISQQPYMQWKNRRALTNNQ</sequence>
<feature type="compositionally biased region" description="Basic and acidic residues" evidence="6">
    <location>
        <begin position="156"/>
        <end position="175"/>
    </location>
</feature>
<dbReference type="PROSITE" id="PS51136">
    <property type="entry name" value="WAC"/>
    <property type="match status" value="1"/>
</dbReference>
<feature type="compositionally biased region" description="Polar residues" evidence="6">
    <location>
        <begin position="568"/>
        <end position="577"/>
    </location>
</feature>